<dbReference type="EMBL" id="FZNM01000002">
    <property type="protein sequence ID" value="SNR34186.1"/>
    <property type="molecule type" value="Genomic_DNA"/>
</dbReference>
<dbReference type="Gene3D" id="3.40.50.300">
    <property type="entry name" value="P-loop containing nucleotide triphosphate hydrolases"/>
    <property type="match status" value="1"/>
</dbReference>
<accession>A0A238VIY5</accession>
<organism evidence="2 3">
    <name type="scientific">Paracoccus sediminis</name>
    <dbReference type="NCBI Taxonomy" id="1214787"/>
    <lineage>
        <taxon>Bacteria</taxon>
        <taxon>Pseudomonadati</taxon>
        <taxon>Pseudomonadota</taxon>
        <taxon>Alphaproteobacteria</taxon>
        <taxon>Rhodobacterales</taxon>
        <taxon>Paracoccaceae</taxon>
        <taxon>Paracoccus</taxon>
    </lineage>
</organism>
<dbReference type="Proteomes" id="UP000198409">
    <property type="component" value="Unassembled WGS sequence"/>
</dbReference>
<protein>
    <recommendedName>
        <fullName evidence="4">Sulfotransferase family protein</fullName>
    </recommendedName>
</protein>
<name>A0A238VIY5_9RHOB</name>
<evidence type="ECO:0000256" key="1">
    <source>
        <dbReference type="SAM" id="MobiDB-lite"/>
    </source>
</evidence>
<evidence type="ECO:0000313" key="3">
    <source>
        <dbReference type="Proteomes" id="UP000198409"/>
    </source>
</evidence>
<evidence type="ECO:0000313" key="2">
    <source>
        <dbReference type="EMBL" id="SNR34186.1"/>
    </source>
</evidence>
<feature type="region of interest" description="Disordered" evidence="1">
    <location>
        <begin position="219"/>
        <end position="244"/>
    </location>
</feature>
<gene>
    <name evidence="2" type="ORF">SAMN06265378_102286</name>
</gene>
<dbReference type="InterPro" id="IPR027417">
    <property type="entry name" value="P-loop_NTPase"/>
</dbReference>
<reference evidence="3" key="1">
    <citation type="submission" date="2017-06" db="EMBL/GenBank/DDBJ databases">
        <authorList>
            <person name="Varghese N."/>
            <person name="Submissions S."/>
        </authorList>
    </citation>
    <scope>NUCLEOTIDE SEQUENCE [LARGE SCALE GENOMIC DNA]</scope>
    <source>
        <strain evidence="3">DSM 26170</strain>
    </source>
</reference>
<dbReference type="SUPFAM" id="SSF52540">
    <property type="entry name" value="P-loop containing nucleoside triphosphate hydrolases"/>
    <property type="match status" value="1"/>
</dbReference>
<feature type="region of interest" description="Disordered" evidence="1">
    <location>
        <begin position="1"/>
        <end position="22"/>
    </location>
</feature>
<proteinExistence type="predicted"/>
<sequence length="244" mass="25792">MSQSGNRDGPRGADGQKFVPAAGSGITTGQGVSRKVFQIGFTKCGTTLIARLFQMNGYPAVHWAKGTLAEDIAWSKLTQAAPLWPWADTTACTDMGSLCYLNMAIAEAFMEFAFFARSFPGSAFLLNTRRAEDWVVSRCKHRGVRYARAQARLRRMAAADLAVPAGSIRHSRKGGTAPSFAGQGSAAPGQQPLGRAAGGGWLGNLRTGDLAERLAWARATPSPAAGTPTDPTGWAEKGAAHEIP</sequence>
<evidence type="ECO:0008006" key="4">
    <source>
        <dbReference type="Google" id="ProtNLM"/>
    </source>
</evidence>
<dbReference type="AlphaFoldDB" id="A0A238VIY5"/>
<feature type="region of interest" description="Disordered" evidence="1">
    <location>
        <begin position="168"/>
        <end position="198"/>
    </location>
</feature>